<dbReference type="SUPFAM" id="SSF81383">
    <property type="entry name" value="F-box domain"/>
    <property type="match status" value="1"/>
</dbReference>
<evidence type="ECO:0000313" key="4">
    <source>
        <dbReference type="EMBL" id="CZT20095.1"/>
    </source>
</evidence>
<evidence type="ECO:0000256" key="1">
    <source>
        <dbReference type="ARBA" id="ARBA00022737"/>
    </source>
</evidence>
<sequence length="725" mass="79080">MALLNLPLDLLVLITPHLDTPSFLAFTSTCQALHSAPVREDPLFWSARVRRDFRVPNQPVVANDGQRWMKLYKRMRTQSRIFAWGNNDRQCLGHSRDPSEPDPRLRLRGRMMGRVLPRRMMQKSHTGTPEEMVGIKELGVIADLQSGGWSTTLLTAKGALYTVGVLNGMEYRHRSHPSPYPLAFPSNLSQAGPQYDAITAIKQFSAGRGHILALSDSGRIWSWSNMEHPAVNVKLLDHDMVESGQDRGKGVVKKVVAGWNKSAALIEGTGIVVWEPLDREGDETDRAVTNGRVASTADAALVLESALILRTGHVNVRHTKGKGASTTEDPAEAVGEVQSFIVLSDSIVFNTSRGKVFASLITWTEDRKTLSEPVELPIPQDAFVTDVQGSFENFAIFLKSGAVLTSKQDALMPHLTGSGDSRLWTRIPALQNKSVIALAFGDYHFHALHAPGHITSYGYQPQNCGALGLGDGGVAAQLRGIRTRGVGGDGHLLPHAYTEGRKVWFERPKREWLSFLAAGGHDREEAEGRLQMATASDRDGGCQGEVSEWIEQEARNWSKKYSIDAGDDGLGAYFALGVTAAGWHSGALVLVNDELVETLEAAVEVKEDAAAVVSTAKSIEQVTLDSTEPENPETTPTLWGSAVDYGKKFLGNGSSVSESSASSSSSTAAPDPPAAAKTHVWEQDSFPRLRLSDGREMPGRDDRGFDEWAFGRPEWQFGWEGGEDI</sequence>
<evidence type="ECO:0000313" key="5">
    <source>
        <dbReference type="Proteomes" id="UP000225277"/>
    </source>
</evidence>
<dbReference type="InterPro" id="IPR036047">
    <property type="entry name" value="F-box-like_dom_sf"/>
</dbReference>
<dbReference type="Pfam" id="PF13540">
    <property type="entry name" value="RCC1_2"/>
    <property type="match status" value="1"/>
</dbReference>
<keyword evidence="5" id="KW-1185">Reference proteome</keyword>
<dbReference type="Gene3D" id="2.130.10.30">
    <property type="entry name" value="Regulator of chromosome condensation 1/beta-lactamase-inhibitor protein II"/>
    <property type="match status" value="2"/>
</dbReference>
<dbReference type="Proteomes" id="UP000225277">
    <property type="component" value="Unassembled WGS sequence"/>
</dbReference>
<protein>
    <recommendedName>
        <fullName evidence="3">F-box domain-containing protein</fullName>
    </recommendedName>
</protein>
<evidence type="ECO:0000259" key="3">
    <source>
        <dbReference type="PROSITE" id="PS50181"/>
    </source>
</evidence>
<dbReference type="InterPro" id="IPR001810">
    <property type="entry name" value="F-box_dom"/>
</dbReference>
<dbReference type="EMBL" id="FJUY01000008">
    <property type="protein sequence ID" value="CZT20095.1"/>
    <property type="molecule type" value="Genomic_DNA"/>
</dbReference>
<reference evidence="4 5" key="1">
    <citation type="submission" date="2016-03" db="EMBL/GenBank/DDBJ databases">
        <authorList>
            <person name="Ploux O."/>
        </authorList>
    </citation>
    <scope>NUCLEOTIDE SEQUENCE [LARGE SCALE GENOMIC DNA]</scope>
    <source>
        <strain evidence="4 5">URUG2</strain>
    </source>
</reference>
<dbReference type="PROSITE" id="PS50181">
    <property type="entry name" value="FBOX"/>
    <property type="match status" value="1"/>
</dbReference>
<feature type="compositionally biased region" description="Low complexity" evidence="2">
    <location>
        <begin position="656"/>
        <end position="669"/>
    </location>
</feature>
<name>A0A2D3V054_9PEZI</name>
<dbReference type="OrthoDB" id="61110at2759"/>
<dbReference type="InterPro" id="IPR009091">
    <property type="entry name" value="RCC1/BLIP-II"/>
</dbReference>
<dbReference type="PANTHER" id="PTHR22870:SF408">
    <property type="entry name" value="OS09G0560450 PROTEIN"/>
    <property type="match status" value="1"/>
</dbReference>
<dbReference type="PROSITE" id="PS00626">
    <property type="entry name" value="RCC1_2"/>
    <property type="match status" value="1"/>
</dbReference>
<dbReference type="InterPro" id="IPR051210">
    <property type="entry name" value="Ub_ligase/GEF_domain"/>
</dbReference>
<gene>
    <name evidence="4" type="ORF">RCC_05952</name>
</gene>
<dbReference type="SUPFAM" id="SSF50985">
    <property type="entry name" value="RCC1/BLIP-II"/>
    <property type="match status" value="1"/>
</dbReference>
<organism evidence="4 5">
    <name type="scientific">Ramularia collo-cygni</name>
    <dbReference type="NCBI Taxonomy" id="112498"/>
    <lineage>
        <taxon>Eukaryota</taxon>
        <taxon>Fungi</taxon>
        <taxon>Dikarya</taxon>
        <taxon>Ascomycota</taxon>
        <taxon>Pezizomycotina</taxon>
        <taxon>Dothideomycetes</taxon>
        <taxon>Dothideomycetidae</taxon>
        <taxon>Mycosphaerellales</taxon>
        <taxon>Mycosphaerellaceae</taxon>
        <taxon>Ramularia</taxon>
    </lineage>
</organism>
<feature type="region of interest" description="Disordered" evidence="2">
    <location>
        <begin position="656"/>
        <end position="707"/>
    </location>
</feature>
<proteinExistence type="predicted"/>
<keyword evidence="1" id="KW-0677">Repeat</keyword>
<evidence type="ECO:0000256" key="2">
    <source>
        <dbReference type="SAM" id="MobiDB-lite"/>
    </source>
</evidence>
<dbReference type="RefSeq" id="XP_023626984.1">
    <property type="nucleotide sequence ID" value="XM_023771216.1"/>
</dbReference>
<dbReference type="AlphaFoldDB" id="A0A2D3V054"/>
<accession>A0A2D3V054</accession>
<dbReference type="PANTHER" id="PTHR22870">
    <property type="entry name" value="REGULATOR OF CHROMOSOME CONDENSATION"/>
    <property type="match status" value="1"/>
</dbReference>
<feature type="compositionally biased region" description="Basic and acidic residues" evidence="2">
    <location>
        <begin position="679"/>
        <end position="706"/>
    </location>
</feature>
<dbReference type="InterPro" id="IPR000408">
    <property type="entry name" value="Reg_chr_condens"/>
</dbReference>
<feature type="domain" description="F-box" evidence="3">
    <location>
        <begin position="1"/>
        <end position="48"/>
    </location>
</feature>
<dbReference type="STRING" id="112498.A0A2D3V054"/>
<dbReference type="GeneID" id="35601099"/>